<dbReference type="InterPro" id="IPR046848">
    <property type="entry name" value="E_motif"/>
</dbReference>
<protein>
    <submittedName>
        <fullName evidence="3">Tetratricopeptide repeat (TPR)-like superfamily protein, putative isoform 1</fullName>
    </submittedName>
</protein>
<accession>A0A061DLC8</accession>
<feature type="repeat" description="PPR" evidence="2">
    <location>
        <begin position="297"/>
        <end position="331"/>
    </location>
</feature>
<dbReference type="FunFam" id="1.25.40.10:FF:000285">
    <property type="entry name" value="Pentatricopeptide repeat-containing protein, chloroplastic"/>
    <property type="match status" value="1"/>
</dbReference>
<dbReference type="eggNOG" id="KOG4197">
    <property type="taxonomic scope" value="Eukaryota"/>
</dbReference>
<proteinExistence type="predicted"/>
<organism evidence="3 4">
    <name type="scientific">Theobroma cacao</name>
    <name type="common">Cacao</name>
    <name type="synonym">Cocoa</name>
    <dbReference type="NCBI Taxonomy" id="3641"/>
    <lineage>
        <taxon>Eukaryota</taxon>
        <taxon>Viridiplantae</taxon>
        <taxon>Streptophyta</taxon>
        <taxon>Embryophyta</taxon>
        <taxon>Tracheophyta</taxon>
        <taxon>Spermatophyta</taxon>
        <taxon>Magnoliopsida</taxon>
        <taxon>eudicotyledons</taxon>
        <taxon>Gunneridae</taxon>
        <taxon>Pentapetalae</taxon>
        <taxon>rosids</taxon>
        <taxon>malvids</taxon>
        <taxon>Malvales</taxon>
        <taxon>Malvaceae</taxon>
        <taxon>Byttnerioideae</taxon>
        <taxon>Theobroma</taxon>
    </lineage>
</organism>
<dbReference type="OMA" id="CCIADML"/>
<evidence type="ECO:0000256" key="1">
    <source>
        <dbReference type="ARBA" id="ARBA00022737"/>
    </source>
</evidence>
<dbReference type="InterPro" id="IPR046960">
    <property type="entry name" value="PPR_At4g14850-like_plant"/>
</dbReference>
<reference evidence="3 4" key="1">
    <citation type="journal article" date="2013" name="Genome Biol.">
        <title>The genome sequence of the most widely cultivated cacao type and its use to identify candidate genes regulating pod color.</title>
        <authorList>
            <person name="Motamayor J.C."/>
            <person name="Mockaitis K."/>
            <person name="Schmutz J."/>
            <person name="Haiminen N."/>
            <person name="Iii D.L."/>
            <person name="Cornejo O."/>
            <person name="Findley S.D."/>
            <person name="Zheng P."/>
            <person name="Utro F."/>
            <person name="Royaert S."/>
            <person name="Saski C."/>
            <person name="Jenkins J."/>
            <person name="Podicheti R."/>
            <person name="Zhao M."/>
            <person name="Scheffler B.E."/>
            <person name="Stack J.C."/>
            <person name="Feltus F.A."/>
            <person name="Mustiga G.M."/>
            <person name="Amores F."/>
            <person name="Phillips W."/>
            <person name="Marelli J.P."/>
            <person name="May G.D."/>
            <person name="Shapiro H."/>
            <person name="Ma J."/>
            <person name="Bustamante C.D."/>
            <person name="Schnell R.J."/>
            <person name="Main D."/>
            <person name="Gilbert D."/>
            <person name="Parida L."/>
            <person name="Kuhn D.N."/>
        </authorList>
    </citation>
    <scope>NUCLEOTIDE SEQUENCE [LARGE SCALE GENOMIC DNA]</scope>
    <source>
        <strain evidence="4">cv. Matina 1-6</strain>
    </source>
</reference>
<dbReference type="PANTHER" id="PTHR47926:SF452">
    <property type="entry name" value="PENTATRICOPEPTIDE REPEAT-CONTAINING PROTEIN"/>
    <property type="match status" value="1"/>
</dbReference>
<name>A0A061DLC8_THECC</name>
<dbReference type="STRING" id="3641.A0A061DLC8"/>
<feature type="repeat" description="PPR" evidence="2">
    <location>
        <begin position="704"/>
        <end position="738"/>
    </location>
</feature>
<dbReference type="Pfam" id="PF01535">
    <property type="entry name" value="PPR"/>
    <property type="match status" value="3"/>
</dbReference>
<dbReference type="Proteomes" id="UP000026915">
    <property type="component" value="Chromosome 1"/>
</dbReference>
<feature type="repeat" description="PPR" evidence="2">
    <location>
        <begin position="603"/>
        <end position="637"/>
    </location>
</feature>
<dbReference type="EMBL" id="CM001879">
    <property type="protein sequence ID" value="EOX93207.1"/>
    <property type="molecule type" value="Genomic_DNA"/>
</dbReference>
<dbReference type="FunFam" id="1.25.40.10:FF:000583">
    <property type="entry name" value="Tetratricopeptide-like helical"/>
    <property type="match status" value="1"/>
</dbReference>
<dbReference type="NCBIfam" id="TIGR00756">
    <property type="entry name" value="PPR"/>
    <property type="match status" value="5"/>
</dbReference>
<evidence type="ECO:0000313" key="3">
    <source>
        <dbReference type="EMBL" id="EOX93207.1"/>
    </source>
</evidence>
<dbReference type="InterPro" id="IPR011990">
    <property type="entry name" value="TPR-like_helical_dom_sf"/>
</dbReference>
<dbReference type="InParanoid" id="A0A061DLC8"/>
<dbReference type="Pfam" id="PF20431">
    <property type="entry name" value="E_motif"/>
    <property type="match status" value="1"/>
</dbReference>
<dbReference type="GO" id="GO:0009451">
    <property type="term" value="P:RNA modification"/>
    <property type="evidence" value="ECO:0000318"/>
    <property type="project" value="GO_Central"/>
</dbReference>
<dbReference type="PROSITE" id="PS51375">
    <property type="entry name" value="PPR"/>
    <property type="match status" value="5"/>
</dbReference>
<dbReference type="FunFam" id="1.25.40.10:FF:000645">
    <property type="entry name" value="Pentatricopeptide repeat-containing protein chloroplastic"/>
    <property type="match status" value="1"/>
</dbReference>
<dbReference type="Pfam" id="PF13041">
    <property type="entry name" value="PPR_2"/>
    <property type="match status" value="3"/>
</dbReference>
<dbReference type="Gramene" id="EOX93207">
    <property type="protein sequence ID" value="EOX93207"/>
    <property type="gene ID" value="TCM_002050"/>
</dbReference>
<keyword evidence="4" id="KW-1185">Reference proteome</keyword>
<evidence type="ECO:0000313" key="4">
    <source>
        <dbReference type="Proteomes" id="UP000026915"/>
    </source>
</evidence>
<dbReference type="AlphaFoldDB" id="A0A061DLC8"/>
<sequence length="923" mass="103645">MVVQLLSFRFGGPRCPLCCSDPPPIYTRFLGSGGGAPLPCQTRKIRVWQVREVPGRNFQVCMKSWKHQGLSLQGFYIEHHMVIWRWIWNTTKKLSYRPMASSALHLPLSSPSIAIAAAPNNNPFHALSHSSQTIISSPPPNPTLRTPTIRSRLSQLCQQGHPHLARQIFDTIAEPKTVLWNTIVIGFICNNMPQEALLFYSHMKNSSPHTKCDSYTYSSVLKACALLRNLRIGKAVHCHFIRGLTNPSRIVYNALLNFYATCLSSSDNKEMGGYIKGFDHSKHDLVCAVFNMMRKRDVVAWNTMISWYRKTERYLEAVILFKKMMKMGIRLSAVSFVNVFPALSGLEDYNNAEVLYGMLLKLGSECVDDLYVASSAIFMFAELGCLDFARKIFDNCSQGNIEIWNTMIGGYLQNNCPVEGIKLFLQAMESETVFDDVTFLSALSAVSQLQWLDLAQQLHAYIIKNLSKLPVIVANAILVMYSRCNSIHTSFEVFDKMPERDVISWNTMVSAFVQNGLDDEGLLLVYEMQKQGFLVDSVTVTALLSAASNLRNREIGKQTHAYLLRHGIQFQGMESYIIDMYAKSGLIRNSQLLFEKSNSCNRDQATWNAMIAGLAQNGLVEEAIIVFKQMLQQNVMPNAVTLASVLPACSLMGNVDLGKQLHGFSVRNLLDQNVFVGTALVDMYSKSGAIKLAESMFFDIPEKNAVTYTTMILGYGQHGMGERALSLFRSMQASNIQPDAITFVAVLSACAYAGLVDEGLHIFRSMEREFKIHPSTEHYCCVTDMLGKVGRVVEAYEFVEQLGEEGNSVEIWGSLLASCRLHQKFDLGEVVAKKLLQTDIRNSMTGYHVLLSNLYAGEGNWDNVGRVRREMKEKGIRKDVGCSWIQVAGCVNCFASKDQEHPQSDEIYNLLGLFKKMKNADYY</sequence>
<dbReference type="GO" id="GO:0003723">
    <property type="term" value="F:RNA binding"/>
    <property type="evidence" value="ECO:0000318"/>
    <property type="project" value="GO_Central"/>
</dbReference>
<feature type="repeat" description="PPR" evidence="2">
    <location>
        <begin position="501"/>
        <end position="535"/>
    </location>
</feature>
<keyword evidence="1" id="KW-0677">Repeat</keyword>
<feature type="repeat" description="PPR" evidence="2">
    <location>
        <begin position="739"/>
        <end position="769"/>
    </location>
</feature>
<dbReference type="FunFam" id="1.25.40.10:FF:000573">
    <property type="entry name" value="Pentatricopeptide repeat-containing protein mitochondrial"/>
    <property type="match status" value="1"/>
</dbReference>
<evidence type="ECO:0000256" key="2">
    <source>
        <dbReference type="PROSITE-ProRule" id="PRU00708"/>
    </source>
</evidence>
<dbReference type="PANTHER" id="PTHR47926">
    <property type="entry name" value="PENTATRICOPEPTIDE REPEAT-CONTAINING PROTEIN"/>
    <property type="match status" value="1"/>
</dbReference>
<dbReference type="FunCoup" id="A0A061DLC8">
    <property type="interactions" value="830"/>
</dbReference>
<dbReference type="Gene3D" id="1.25.40.10">
    <property type="entry name" value="Tetratricopeptide repeat domain"/>
    <property type="match status" value="6"/>
</dbReference>
<gene>
    <name evidence="3" type="ORF">TCM_002050</name>
</gene>
<dbReference type="InterPro" id="IPR002885">
    <property type="entry name" value="PPR_rpt"/>
</dbReference>